<proteinExistence type="inferred from homology"/>
<accession>A0ABR0CJD9</accession>
<comment type="similarity">
    <text evidence="1">Belongs to the ARG7 family.</text>
</comment>
<evidence type="ECO:0000313" key="4">
    <source>
        <dbReference type="Proteomes" id="UP001291926"/>
    </source>
</evidence>
<protein>
    <submittedName>
        <fullName evidence="3">Uncharacterized protein</fullName>
    </submittedName>
</protein>
<organism evidence="3 4">
    <name type="scientific">Penstemon davidsonii</name>
    <dbReference type="NCBI Taxonomy" id="160366"/>
    <lineage>
        <taxon>Eukaryota</taxon>
        <taxon>Viridiplantae</taxon>
        <taxon>Streptophyta</taxon>
        <taxon>Embryophyta</taxon>
        <taxon>Tracheophyta</taxon>
        <taxon>Spermatophyta</taxon>
        <taxon>Magnoliopsida</taxon>
        <taxon>eudicotyledons</taxon>
        <taxon>Gunneridae</taxon>
        <taxon>Pentapetalae</taxon>
        <taxon>asterids</taxon>
        <taxon>lamiids</taxon>
        <taxon>Lamiales</taxon>
        <taxon>Plantaginaceae</taxon>
        <taxon>Cheloneae</taxon>
        <taxon>Penstemon</taxon>
    </lineage>
</organism>
<keyword evidence="4" id="KW-1185">Reference proteome</keyword>
<dbReference type="PANTHER" id="PTHR31175:SF120">
    <property type="entry name" value="OS09G0547100 PROTEIN"/>
    <property type="match status" value="1"/>
</dbReference>
<dbReference type="EMBL" id="JAYDYQ010002688">
    <property type="protein sequence ID" value="KAK4477259.1"/>
    <property type="molecule type" value="Genomic_DNA"/>
</dbReference>
<dbReference type="Pfam" id="PF02519">
    <property type="entry name" value="Auxin_inducible"/>
    <property type="match status" value="1"/>
</dbReference>
<dbReference type="Proteomes" id="UP001291926">
    <property type="component" value="Unassembled WGS sequence"/>
</dbReference>
<comment type="caution">
    <text evidence="3">The sequence shown here is derived from an EMBL/GenBank/DDBJ whole genome shotgun (WGS) entry which is preliminary data.</text>
</comment>
<sequence>MAALGRKRISFSTKREDVSASDEHSLELAEKGHFIIYTTDKRRFSFPIAYLNSLIFRELLRMSEEEFGLPNDGPITLLCDSEFMFSTSKAVAISVLGLIGFFAIISRELILNGVTCPAETWHLNLRVV</sequence>
<dbReference type="PANTHER" id="PTHR31175">
    <property type="entry name" value="AUXIN-RESPONSIVE FAMILY PROTEIN"/>
    <property type="match status" value="1"/>
</dbReference>
<keyword evidence="2" id="KW-1133">Transmembrane helix</keyword>
<reference evidence="3 4" key="1">
    <citation type="journal article" date="2023" name="bioRxiv">
        <title>Genome report: Whole genome sequence and annotation of Penstemon davidsonii.</title>
        <authorList>
            <person name="Ostevik K.L."/>
            <person name="Alabady M."/>
            <person name="Zhang M."/>
            <person name="Rausher M.D."/>
        </authorList>
    </citation>
    <scope>NUCLEOTIDE SEQUENCE [LARGE SCALE GENOMIC DNA]</scope>
    <source>
        <strain evidence="3">DNT005</strain>
        <tissue evidence="3">Whole leaf</tissue>
    </source>
</reference>
<name>A0ABR0CJD9_9LAMI</name>
<keyword evidence="2" id="KW-0812">Transmembrane</keyword>
<evidence type="ECO:0000256" key="2">
    <source>
        <dbReference type="SAM" id="Phobius"/>
    </source>
</evidence>
<evidence type="ECO:0000313" key="3">
    <source>
        <dbReference type="EMBL" id="KAK4477259.1"/>
    </source>
</evidence>
<keyword evidence="2" id="KW-0472">Membrane</keyword>
<gene>
    <name evidence="3" type="ORF">RD792_016473</name>
</gene>
<feature type="transmembrane region" description="Helical" evidence="2">
    <location>
        <begin position="83"/>
        <end position="105"/>
    </location>
</feature>
<evidence type="ECO:0000256" key="1">
    <source>
        <dbReference type="ARBA" id="ARBA00006974"/>
    </source>
</evidence>
<dbReference type="InterPro" id="IPR003676">
    <property type="entry name" value="SAUR_fam"/>
</dbReference>